<dbReference type="Proteomes" id="UP000033695">
    <property type="component" value="Unassembled WGS sequence"/>
</dbReference>
<feature type="transmembrane region" description="Helical" evidence="1">
    <location>
        <begin position="221"/>
        <end position="242"/>
    </location>
</feature>
<feature type="transmembrane region" description="Helical" evidence="1">
    <location>
        <begin position="58"/>
        <end position="78"/>
    </location>
</feature>
<feature type="transmembrane region" description="Helical" evidence="1">
    <location>
        <begin position="129"/>
        <end position="154"/>
    </location>
</feature>
<keyword evidence="1" id="KW-1133">Transmembrane helix</keyword>
<feature type="transmembrane region" description="Helical" evidence="1">
    <location>
        <begin position="161"/>
        <end position="180"/>
    </location>
</feature>
<dbReference type="HOGENOM" id="CLU_096422_1_0_9"/>
<gene>
    <name evidence="2" type="ORF">JG29_08300</name>
</gene>
<dbReference type="RefSeq" id="WP_045923460.1">
    <property type="nucleotide sequence ID" value="NZ_JBHTHW010000002.1"/>
</dbReference>
<evidence type="ECO:0000313" key="2">
    <source>
        <dbReference type="EMBL" id="KJY48144.1"/>
    </source>
</evidence>
<protein>
    <recommendedName>
        <fullName evidence="4">ABC-2 type transporter domain-containing protein</fullName>
    </recommendedName>
</protein>
<dbReference type="PATRIC" id="fig|1218508.4.peg.1593"/>
<evidence type="ECO:0000256" key="1">
    <source>
        <dbReference type="SAM" id="Phobius"/>
    </source>
</evidence>
<sequence>MKIIYNYVKTFNKIIWSEKIPLIYTLVLPAVFYLFSNFHYLALGKVPLSKLLLSTSNYFAYMIVSVAINGVGLQIINFRESGFLKTLTMISGGERKFPLYGILISELVFGYFCILLFGLLISFFNIKSIIPIVFIYTLIYLIAAVPVMLVSIVLDIFPLRLNTSSVLANLGLFLMIWLSAVRRDTGSFLGELLFGINPADYVTQVASVVINLFQYQRLVNMYQLLAVLSLFVIYCLVGYWAGSRIKINSLLMRN</sequence>
<dbReference type="OrthoDB" id="2284943at2"/>
<keyword evidence="1" id="KW-0472">Membrane</keyword>
<keyword evidence="3" id="KW-1185">Reference proteome</keyword>
<dbReference type="AlphaFoldDB" id="A0A0F4KQ66"/>
<keyword evidence="1" id="KW-0812">Transmembrane</keyword>
<feature type="transmembrane region" description="Helical" evidence="1">
    <location>
        <begin position="99"/>
        <end position="123"/>
    </location>
</feature>
<name>A0A0F4KQ66_9LACO</name>
<dbReference type="EMBL" id="JXBZ01000013">
    <property type="protein sequence ID" value="KJY48144.1"/>
    <property type="molecule type" value="Genomic_DNA"/>
</dbReference>
<comment type="caution">
    <text evidence="2">The sequence shown here is derived from an EMBL/GenBank/DDBJ whole genome shotgun (WGS) entry which is preliminary data.</text>
</comment>
<evidence type="ECO:0000313" key="3">
    <source>
        <dbReference type="Proteomes" id="UP000033695"/>
    </source>
</evidence>
<proteinExistence type="predicted"/>
<organism evidence="2 3">
    <name type="scientific">Bombilactobacillus mellis</name>
    <dbReference type="NCBI Taxonomy" id="1218508"/>
    <lineage>
        <taxon>Bacteria</taxon>
        <taxon>Bacillati</taxon>
        <taxon>Bacillota</taxon>
        <taxon>Bacilli</taxon>
        <taxon>Lactobacillales</taxon>
        <taxon>Lactobacillaceae</taxon>
        <taxon>Bombilactobacillus</taxon>
    </lineage>
</organism>
<feature type="transmembrane region" description="Helical" evidence="1">
    <location>
        <begin position="21"/>
        <end position="38"/>
    </location>
</feature>
<reference evidence="2 3" key="1">
    <citation type="submission" date="2014-12" db="EMBL/GenBank/DDBJ databases">
        <title>Comparative genomics of the lactic acid bacteria isolated from the honey bee gut.</title>
        <authorList>
            <person name="Ellegaard K.M."/>
            <person name="Tamarit D."/>
            <person name="Javelind E."/>
            <person name="Olofsson T."/>
            <person name="Andersson S.G."/>
            <person name="Vasquez A."/>
        </authorList>
    </citation>
    <scope>NUCLEOTIDE SEQUENCE [LARGE SCALE GENOMIC DNA]</scope>
    <source>
        <strain evidence="2 3">Hon2</strain>
    </source>
</reference>
<evidence type="ECO:0008006" key="4">
    <source>
        <dbReference type="Google" id="ProtNLM"/>
    </source>
</evidence>
<accession>A0A0F4KQ66</accession>